<keyword evidence="7 8" id="KW-0472">Membrane</keyword>
<dbReference type="PANTHER" id="PTHR11629:SF63">
    <property type="entry name" value="V-TYPE PROTON ATPASE SUBUNIT A"/>
    <property type="match status" value="1"/>
</dbReference>
<evidence type="ECO:0000256" key="3">
    <source>
        <dbReference type="ARBA" id="ARBA00022448"/>
    </source>
</evidence>
<dbReference type="AlphaFoldDB" id="A0A1H9TDC8"/>
<organism evidence="9 10">
    <name type="scientific">Isobaculum melis</name>
    <dbReference type="NCBI Taxonomy" id="142588"/>
    <lineage>
        <taxon>Bacteria</taxon>
        <taxon>Bacillati</taxon>
        <taxon>Bacillota</taxon>
        <taxon>Bacilli</taxon>
        <taxon>Lactobacillales</taxon>
        <taxon>Carnobacteriaceae</taxon>
        <taxon>Isobaculum</taxon>
    </lineage>
</organism>
<protein>
    <submittedName>
        <fullName evidence="9">V/A-type H+-transporting ATPase subunit I</fullName>
    </submittedName>
</protein>
<feature type="transmembrane region" description="Helical" evidence="8">
    <location>
        <begin position="508"/>
        <end position="529"/>
    </location>
</feature>
<proteinExistence type="inferred from homology"/>
<dbReference type="OrthoDB" id="9803814at2"/>
<keyword evidence="5 8" id="KW-1133">Transmembrane helix</keyword>
<keyword evidence="6" id="KW-0406">Ion transport</keyword>
<evidence type="ECO:0000256" key="6">
    <source>
        <dbReference type="ARBA" id="ARBA00023065"/>
    </source>
</evidence>
<sequence>MAIVKMEKFTLVSLKEKTSLLLKKIQGYQGVELLSSKTILTAKMDKALFHPSEEQQALGTYEDDLKKAEFVLEFLQPYVPKAGGIKQLRAGRRELSIEEIDQFVMDFDWQADYQKIKAYEQQLNRLTQNRVTKLSEEEELNKWRYFDENPNQLKGLAYSKGLLGVIPDQYLGQFKEKMADLPLTYVEEIFSNHSESAFFILTLKEQEDALQEVLTQCAFATYQYPYQQAPAEKLAKVKQELAAIHQEEMMIKATLATLGHLIADFQIVVEYYANFVTREAAYQHLADSKHLVMMTGWVPATETPAFTAFISEITNGDLIISYETVKEEEIPEVPIKLKNNWLNQPFENLTEMYSLPKYNEIDPTPLMTPFYLLFFGMMVADVGYGLVLLIGTTLLLKLFNLERGFKKSIQFFQFLSVPTIVWGLIYGSFFGIELPFHVLSTSKDVNTILITSVVFGFIQMLFGLGIKAYMLIRNGQKIEALYEAGSWMSTLIGLAVIILGNLVLQQEIFTLIGIVVAVCGMILIVLAGMHGTKSKGKGIAKGLYNLYGLTGYIGDLVSYTRLMALGISGGSIAAAFNMIVGFMPPIARFTLGAVLFVALHSLNIFLSYLSAYVHGARLQYVEYFGKFYEGGGRAFRPFKTLEKYIYLKEERAKTLNKSEEK</sequence>
<dbReference type="STRING" id="142588.SAMN04488559_11266"/>
<evidence type="ECO:0000256" key="1">
    <source>
        <dbReference type="ARBA" id="ARBA00004141"/>
    </source>
</evidence>
<dbReference type="GO" id="GO:0046961">
    <property type="term" value="F:proton-transporting ATPase activity, rotational mechanism"/>
    <property type="evidence" value="ECO:0007669"/>
    <property type="project" value="InterPro"/>
</dbReference>
<feature type="transmembrane region" description="Helical" evidence="8">
    <location>
        <begin position="484"/>
        <end position="502"/>
    </location>
</feature>
<evidence type="ECO:0000256" key="2">
    <source>
        <dbReference type="ARBA" id="ARBA00009904"/>
    </source>
</evidence>
<keyword evidence="3" id="KW-0813">Transport</keyword>
<evidence type="ECO:0000256" key="7">
    <source>
        <dbReference type="ARBA" id="ARBA00023136"/>
    </source>
</evidence>
<name>A0A1H9TDC8_9LACT</name>
<dbReference type="PANTHER" id="PTHR11629">
    <property type="entry name" value="VACUOLAR PROTON ATPASES"/>
    <property type="match status" value="1"/>
</dbReference>
<dbReference type="GO" id="GO:0007035">
    <property type="term" value="P:vacuolar acidification"/>
    <property type="evidence" value="ECO:0007669"/>
    <property type="project" value="TreeGrafter"/>
</dbReference>
<dbReference type="Pfam" id="PF01496">
    <property type="entry name" value="V_ATPase_I"/>
    <property type="match status" value="1"/>
</dbReference>
<feature type="transmembrane region" description="Helical" evidence="8">
    <location>
        <begin position="449"/>
        <end position="472"/>
    </location>
</feature>
<dbReference type="EMBL" id="FOHA01000012">
    <property type="protein sequence ID" value="SER95202.1"/>
    <property type="molecule type" value="Genomic_DNA"/>
</dbReference>
<dbReference type="GO" id="GO:0051117">
    <property type="term" value="F:ATPase binding"/>
    <property type="evidence" value="ECO:0007669"/>
    <property type="project" value="TreeGrafter"/>
</dbReference>
<keyword evidence="10" id="KW-1185">Reference proteome</keyword>
<dbReference type="RefSeq" id="WP_092652858.1">
    <property type="nucleotide sequence ID" value="NZ_FOHA01000012.1"/>
</dbReference>
<comment type="similarity">
    <text evidence="2">Belongs to the V-ATPase 116 kDa subunit family.</text>
</comment>
<dbReference type="GO" id="GO:0016471">
    <property type="term" value="C:vacuolar proton-transporting V-type ATPase complex"/>
    <property type="evidence" value="ECO:0007669"/>
    <property type="project" value="TreeGrafter"/>
</dbReference>
<reference evidence="9 10" key="1">
    <citation type="submission" date="2016-10" db="EMBL/GenBank/DDBJ databases">
        <authorList>
            <person name="de Groot N.N."/>
        </authorList>
    </citation>
    <scope>NUCLEOTIDE SEQUENCE [LARGE SCALE GENOMIC DNA]</scope>
    <source>
        <strain evidence="9 10">DSM 13760</strain>
    </source>
</reference>
<gene>
    <name evidence="9" type="ORF">SAMN04488559_11266</name>
</gene>
<feature type="transmembrane region" description="Helical" evidence="8">
    <location>
        <begin position="370"/>
        <end position="399"/>
    </location>
</feature>
<evidence type="ECO:0000313" key="9">
    <source>
        <dbReference type="EMBL" id="SER95202.1"/>
    </source>
</evidence>
<dbReference type="GO" id="GO:0033179">
    <property type="term" value="C:proton-transporting V-type ATPase, V0 domain"/>
    <property type="evidence" value="ECO:0007669"/>
    <property type="project" value="InterPro"/>
</dbReference>
<dbReference type="Proteomes" id="UP000198948">
    <property type="component" value="Unassembled WGS sequence"/>
</dbReference>
<evidence type="ECO:0000256" key="8">
    <source>
        <dbReference type="SAM" id="Phobius"/>
    </source>
</evidence>
<keyword evidence="4 8" id="KW-0812">Transmembrane</keyword>
<accession>A0A1H9TDC8</accession>
<comment type="subcellular location">
    <subcellularLocation>
        <location evidence="1">Membrane</location>
        <topology evidence="1">Multi-pass membrane protein</topology>
    </subcellularLocation>
</comment>
<evidence type="ECO:0000256" key="4">
    <source>
        <dbReference type="ARBA" id="ARBA00022692"/>
    </source>
</evidence>
<evidence type="ECO:0000313" key="10">
    <source>
        <dbReference type="Proteomes" id="UP000198948"/>
    </source>
</evidence>
<feature type="transmembrane region" description="Helical" evidence="8">
    <location>
        <begin position="411"/>
        <end position="429"/>
    </location>
</feature>
<evidence type="ECO:0000256" key="5">
    <source>
        <dbReference type="ARBA" id="ARBA00022989"/>
    </source>
</evidence>
<feature type="transmembrane region" description="Helical" evidence="8">
    <location>
        <begin position="589"/>
        <end position="609"/>
    </location>
</feature>
<dbReference type="InterPro" id="IPR002490">
    <property type="entry name" value="V-ATPase_116kDa_su"/>
</dbReference>